<dbReference type="AlphaFoldDB" id="A0A1L5FDU2"/>
<sequence length="170" mass="19271">MKSAHNFSEDLFSLIKGEGNKGAGKPSSKLVGEELDLPWLSDNYRAVDVSSTVKVGGEVRDVSRRVYQRTDIDWDYISSHPDALGRSNRELAKQGNAPFHTDDARIELHHLTQTEPGGMVEIPGSLHDDYTNTLHGLVEDGGSFRNNPVLDKQYNNFNSKYWRWRIKQEK</sequence>
<reference evidence="2 3" key="1">
    <citation type="submission" date="2016-12" db="EMBL/GenBank/DDBJ databases">
        <title>Complete genome sequence of Clostridium kluyveri JZZ isolated from the pit mud of a Chinese flavor liquor-making factory.</title>
        <authorList>
            <person name="Wang Y."/>
        </authorList>
    </citation>
    <scope>NUCLEOTIDE SEQUENCE [LARGE SCALE GENOMIC DNA]</scope>
    <source>
        <strain evidence="2 3">JZZ</strain>
    </source>
</reference>
<dbReference type="InterPro" id="IPR026834">
    <property type="entry name" value="LHH"/>
</dbReference>
<dbReference type="Proteomes" id="UP000184604">
    <property type="component" value="Chromosome"/>
</dbReference>
<evidence type="ECO:0000313" key="3">
    <source>
        <dbReference type="Proteomes" id="UP000184604"/>
    </source>
</evidence>
<evidence type="ECO:0000259" key="1">
    <source>
        <dbReference type="Pfam" id="PF14411"/>
    </source>
</evidence>
<organism evidence="2 3">
    <name type="scientific">Clostridium kluyveri</name>
    <dbReference type="NCBI Taxonomy" id="1534"/>
    <lineage>
        <taxon>Bacteria</taxon>
        <taxon>Bacillati</taxon>
        <taxon>Bacillota</taxon>
        <taxon>Clostridia</taxon>
        <taxon>Eubacteriales</taxon>
        <taxon>Clostridiaceae</taxon>
        <taxon>Clostridium</taxon>
    </lineage>
</organism>
<evidence type="ECO:0000313" key="2">
    <source>
        <dbReference type="EMBL" id="APM41165.1"/>
    </source>
</evidence>
<protein>
    <recommendedName>
        <fullName evidence="1">LHH domain-containing protein</fullName>
    </recommendedName>
</protein>
<accession>A0A1L5FDU2</accession>
<feature type="domain" description="LHH" evidence="1">
    <location>
        <begin position="88"/>
        <end position="168"/>
    </location>
</feature>
<name>A0A1L5FDU2_CLOKL</name>
<proteinExistence type="predicted"/>
<dbReference type="Pfam" id="PF14411">
    <property type="entry name" value="LHH"/>
    <property type="match status" value="1"/>
</dbReference>
<gene>
    <name evidence="2" type="ORF">BS101_02520</name>
</gene>
<dbReference type="EMBL" id="CP018335">
    <property type="protein sequence ID" value="APM41165.1"/>
    <property type="molecule type" value="Genomic_DNA"/>
</dbReference>